<dbReference type="EMBL" id="DVJK01000090">
    <property type="protein sequence ID" value="HIS66563.1"/>
    <property type="molecule type" value="Genomic_DNA"/>
</dbReference>
<evidence type="ECO:0000256" key="5">
    <source>
        <dbReference type="ARBA" id="ARBA00022692"/>
    </source>
</evidence>
<sequence length="355" mass="36127">MKEFRHPGLDRLRKKKLLCLALTLALLVAFALVSAGTGSIRLSPGELLSALFGGGEAAARTVLFEIRLPRTLAAILVGAALGMSGAVMQCVLANPLASASTLGVSQGAAFGAAVGIIVFGGGAVGSGGDYAVQIDNPYIVTLCAFVFGSASTAVIVAISRLRRDLGPGALVLAGVALSSLFTGGSTLLQYFADDTKLGAVVFWTFGDLGGTNWGELALLAAVTAASFAYFMLRRWDYNALGAGSDTASSLGVNVRAVTLAGMAVCTAASALAVSFVGIISFIGLVAPHAMRRFVGDDYRWLLPCSAAGGALLLLLADLVSRVLIAPVILPVGAITSFLGAPVFLYLLLKGGAARA</sequence>
<dbReference type="GO" id="GO:0022857">
    <property type="term" value="F:transmembrane transporter activity"/>
    <property type="evidence" value="ECO:0007669"/>
    <property type="project" value="InterPro"/>
</dbReference>
<dbReference type="GO" id="GO:0005886">
    <property type="term" value="C:plasma membrane"/>
    <property type="evidence" value="ECO:0007669"/>
    <property type="project" value="UniProtKB-SubCell"/>
</dbReference>
<keyword evidence="6 8" id="KW-1133">Transmembrane helix</keyword>
<keyword evidence="7 8" id="KW-0472">Membrane</keyword>
<accession>A0A9D1JV89</accession>
<dbReference type="Proteomes" id="UP000824001">
    <property type="component" value="Unassembled WGS sequence"/>
</dbReference>
<dbReference type="Pfam" id="PF01032">
    <property type="entry name" value="FecCD"/>
    <property type="match status" value="1"/>
</dbReference>
<dbReference type="GO" id="GO:0033214">
    <property type="term" value="P:siderophore-iron import into cell"/>
    <property type="evidence" value="ECO:0007669"/>
    <property type="project" value="TreeGrafter"/>
</dbReference>
<evidence type="ECO:0000256" key="2">
    <source>
        <dbReference type="ARBA" id="ARBA00007935"/>
    </source>
</evidence>
<feature type="transmembrane region" description="Helical" evidence="8">
    <location>
        <begin position="253"/>
        <end position="286"/>
    </location>
</feature>
<keyword evidence="5 8" id="KW-0812">Transmembrane</keyword>
<gene>
    <name evidence="9" type="ORF">IAC18_03255</name>
</gene>
<protein>
    <submittedName>
        <fullName evidence="9">Iron ABC transporter permease</fullName>
    </submittedName>
</protein>
<evidence type="ECO:0000256" key="8">
    <source>
        <dbReference type="SAM" id="Phobius"/>
    </source>
</evidence>
<reference evidence="9" key="1">
    <citation type="submission" date="2020-10" db="EMBL/GenBank/DDBJ databases">
        <authorList>
            <person name="Gilroy R."/>
        </authorList>
    </citation>
    <scope>NUCLEOTIDE SEQUENCE</scope>
    <source>
        <strain evidence="9">ChiHjej10B9-9673</strain>
    </source>
</reference>
<dbReference type="AlphaFoldDB" id="A0A9D1JV89"/>
<feature type="transmembrane region" description="Helical" evidence="8">
    <location>
        <begin position="108"/>
        <end position="126"/>
    </location>
</feature>
<feature type="transmembrane region" description="Helical" evidence="8">
    <location>
        <begin position="72"/>
        <end position="96"/>
    </location>
</feature>
<comment type="subcellular location">
    <subcellularLocation>
        <location evidence="1">Cell membrane</location>
        <topology evidence="1">Multi-pass membrane protein</topology>
    </subcellularLocation>
</comment>
<feature type="transmembrane region" description="Helical" evidence="8">
    <location>
        <begin position="323"/>
        <end position="348"/>
    </location>
</feature>
<feature type="transmembrane region" description="Helical" evidence="8">
    <location>
        <begin position="170"/>
        <end position="192"/>
    </location>
</feature>
<dbReference type="InterPro" id="IPR000522">
    <property type="entry name" value="ABC_transptr_permease_BtuC"/>
</dbReference>
<evidence type="ECO:0000256" key="1">
    <source>
        <dbReference type="ARBA" id="ARBA00004651"/>
    </source>
</evidence>
<reference evidence="9" key="2">
    <citation type="journal article" date="2021" name="PeerJ">
        <title>Extensive microbial diversity within the chicken gut microbiome revealed by metagenomics and culture.</title>
        <authorList>
            <person name="Gilroy R."/>
            <person name="Ravi A."/>
            <person name="Getino M."/>
            <person name="Pursley I."/>
            <person name="Horton D.L."/>
            <person name="Alikhan N.F."/>
            <person name="Baker D."/>
            <person name="Gharbi K."/>
            <person name="Hall N."/>
            <person name="Watson M."/>
            <person name="Adriaenssens E.M."/>
            <person name="Foster-Nyarko E."/>
            <person name="Jarju S."/>
            <person name="Secka A."/>
            <person name="Antonio M."/>
            <person name="Oren A."/>
            <person name="Chaudhuri R.R."/>
            <person name="La Ragione R."/>
            <person name="Hildebrand F."/>
            <person name="Pallen M.J."/>
        </authorList>
    </citation>
    <scope>NUCLEOTIDE SEQUENCE</scope>
    <source>
        <strain evidence="9">ChiHjej10B9-9673</strain>
    </source>
</reference>
<dbReference type="Gene3D" id="1.10.3470.10">
    <property type="entry name" value="ABC transporter involved in vitamin B12 uptake, BtuC"/>
    <property type="match status" value="1"/>
</dbReference>
<feature type="transmembrane region" description="Helical" evidence="8">
    <location>
        <begin position="212"/>
        <end position="232"/>
    </location>
</feature>
<evidence type="ECO:0000256" key="3">
    <source>
        <dbReference type="ARBA" id="ARBA00022448"/>
    </source>
</evidence>
<organism evidence="9 10">
    <name type="scientific">Candidatus Scatomorpha merdipullorum</name>
    <dbReference type="NCBI Taxonomy" id="2840927"/>
    <lineage>
        <taxon>Bacteria</taxon>
        <taxon>Bacillati</taxon>
        <taxon>Bacillota</taxon>
        <taxon>Clostridia</taxon>
        <taxon>Eubacteriales</taxon>
        <taxon>Candidatus Scatomorpha</taxon>
    </lineage>
</organism>
<dbReference type="CDD" id="cd06550">
    <property type="entry name" value="TM_ABC_iron-siderophores_like"/>
    <property type="match status" value="1"/>
</dbReference>
<comment type="caution">
    <text evidence="9">The sequence shown here is derived from an EMBL/GenBank/DDBJ whole genome shotgun (WGS) entry which is preliminary data.</text>
</comment>
<evidence type="ECO:0000256" key="6">
    <source>
        <dbReference type="ARBA" id="ARBA00022989"/>
    </source>
</evidence>
<feature type="transmembrane region" description="Helical" evidence="8">
    <location>
        <begin position="138"/>
        <end position="158"/>
    </location>
</feature>
<dbReference type="SUPFAM" id="SSF81345">
    <property type="entry name" value="ABC transporter involved in vitamin B12 uptake, BtuC"/>
    <property type="match status" value="1"/>
</dbReference>
<dbReference type="InterPro" id="IPR037294">
    <property type="entry name" value="ABC_BtuC-like"/>
</dbReference>
<evidence type="ECO:0000256" key="4">
    <source>
        <dbReference type="ARBA" id="ARBA00022475"/>
    </source>
</evidence>
<proteinExistence type="inferred from homology"/>
<evidence type="ECO:0000256" key="7">
    <source>
        <dbReference type="ARBA" id="ARBA00023136"/>
    </source>
</evidence>
<evidence type="ECO:0000313" key="9">
    <source>
        <dbReference type="EMBL" id="HIS66563.1"/>
    </source>
</evidence>
<keyword evidence="4" id="KW-1003">Cell membrane</keyword>
<dbReference type="PANTHER" id="PTHR30472:SF25">
    <property type="entry name" value="ABC TRANSPORTER PERMEASE PROTEIN MJ0876-RELATED"/>
    <property type="match status" value="1"/>
</dbReference>
<keyword evidence="3" id="KW-0813">Transport</keyword>
<comment type="similarity">
    <text evidence="2">Belongs to the binding-protein-dependent transport system permease family. FecCD subfamily.</text>
</comment>
<name>A0A9D1JV89_9FIRM</name>
<feature type="transmembrane region" description="Helical" evidence="8">
    <location>
        <begin position="298"/>
        <end position="316"/>
    </location>
</feature>
<dbReference type="FunFam" id="1.10.3470.10:FF:000001">
    <property type="entry name" value="Vitamin B12 ABC transporter permease BtuC"/>
    <property type="match status" value="1"/>
</dbReference>
<evidence type="ECO:0000313" key="10">
    <source>
        <dbReference type="Proteomes" id="UP000824001"/>
    </source>
</evidence>
<dbReference type="PANTHER" id="PTHR30472">
    <property type="entry name" value="FERRIC ENTEROBACTIN TRANSPORT SYSTEM PERMEASE PROTEIN"/>
    <property type="match status" value="1"/>
</dbReference>